<dbReference type="GeneID" id="103191805"/>
<proteinExistence type="predicted"/>
<dbReference type="AlphaFoldDB" id="A0A8B6ZFN6"/>
<dbReference type="PANTHER" id="PTHR39222">
    <property type="entry name" value="MCG9903"/>
    <property type="match status" value="1"/>
</dbReference>
<protein>
    <submittedName>
        <fullName evidence="2">Uncharacterized protein LOC103191805</fullName>
    </submittedName>
</protein>
<dbReference type="InterPro" id="IPR040425">
    <property type="entry name" value="C20orf141-like"/>
</dbReference>
<dbReference type="Proteomes" id="UP000694850">
    <property type="component" value="Unplaced"/>
</dbReference>
<dbReference type="RefSeq" id="XP_007932876.2">
    <property type="nucleotide sequence ID" value="XM_007934685.2"/>
</dbReference>
<dbReference type="Pfam" id="PF17717">
    <property type="entry name" value="DUF5562"/>
    <property type="match status" value="1"/>
</dbReference>
<dbReference type="OrthoDB" id="9539340at2759"/>
<gene>
    <name evidence="2" type="primary">LOC103191805</name>
</gene>
<sequence>MTWLFLSRPQALKDPIPVPPRGLAAGEGSGSPVGPGVSLWDSSLAQILDSALGLAALGLAVLAVLFMLGPALLLLLLLVNFLAFDLLHGPTVPRLPQHRLLTGGQSQGAGEGPRQQGGLLLPPVAVTRQVSFQDALLLLFLGLRLLLGAHGMPLALLGLVFCFHPWAGQAGGTLIPSLNLQEPLTPRCGQWTTRSDLGVQLGKEGLLWGGWGWANVGAWIWLPGRPGHCRKQHDLGTCPGIPGLFRVAPANCWALSPGAPAVMQQPRVDTDAIGAGEGLQPAAPWSVWVSRQGWARWWACHVPRSWAQWWTTSCWRQPLQRVLWGLEGILYLLLALMLCHALFTTGSHLLSSLWPVVTAAWRHLLPAILLLVLSALPAMLFTTSFLLLFSTLLSLVGLLASMSHPGHTQDLDQ</sequence>
<dbReference type="PANTHER" id="PTHR39222:SF1">
    <property type="entry name" value="RIKEN CDNA 1700020A23 GENE"/>
    <property type="match status" value="1"/>
</dbReference>
<keyword evidence="1" id="KW-1185">Reference proteome</keyword>
<evidence type="ECO:0000313" key="2">
    <source>
        <dbReference type="RefSeq" id="XP_007932876.2"/>
    </source>
</evidence>
<name>A0A8B6ZFN6_ORYAF</name>
<accession>A0A8B6ZFN6</accession>
<organism evidence="1 2">
    <name type="scientific">Orycteropus afer afer</name>
    <dbReference type="NCBI Taxonomy" id="1230840"/>
    <lineage>
        <taxon>Eukaryota</taxon>
        <taxon>Metazoa</taxon>
        <taxon>Chordata</taxon>
        <taxon>Craniata</taxon>
        <taxon>Vertebrata</taxon>
        <taxon>Euteleostomi</taxon>
        <taxon>Mammalia</taxon>
        <taxon>Eutheria</taxon>
        <taxon>Afrotheria</taxon>
        <taxon>Tubulidentata</taxon>
        <taxon>Orycteropodidae</taxon>
        <taxon>Orycteropus</taxon>
    </lineage>
</organism>
<evidence type="ECO:0000313" key="1">
    <source>
        <dbReference type="Proteomes" id="UP000694850"/>
    </source>
</evidence>
<reference evidence="2" key="1">
    <citation type="submission" date="2025-08" db="UniProtKB">
        <authorList>
            <consortium name="RefSeq"/>
        </authorList>
    </citation>
    <scope>IDENTIFICATION</scope>
</reference>